<feature type="non-terminal residue" evidence="1">
    <location>
        <position position="1"/>
    </location>
</feature>
<proteinExistence type="predicted"/>
<gene>
    <name evidence="1" type="ORF">TorRG33x02_064360</name>
</gene>
<reference evidence="2" key="1">
    <citation type="submission" date="2016-06" db="EMBL/GenBank/DDBJ databases">
        <title>Parallel loss of symbiosis genes in relatives of nitrogen-fixing non-legume Parasponia.</title>
        <authorList>
            <person name="Van Velzen R."/>
            <person name="Holmer R."/>
            <person name="Bu F."/>
            <person name="Rutten L."/>
            <person name="Van Zeijl A."/>
            <person name="Liu W."/>
            <person name="Santuari L."/>
            <person name="Cao Q."/>
            <person name="Sharma T."/>
            <person name="Shen D."/>
            <person name="Roswanjaya Y."/>
            <person name="Wardhani T."/>
            <person name="Kalhor M.S."/>
            <person name="Jansen J."/>
            <person name="Van den Hoogen J."/>
            <person name="Gungor B."/>
            <person name="Hartog M."/>
            <person name="Hontelez J."/>
            <person name="Verver J."/>
            <person name="Yang W.-C."/>
            <person name="Schijlen E."/>
            <person name="Repin R."/>
            <person name="Schilthuizen M."/>
            <person name="Schranz E."/>
            <person name="Heidstra R."/>
            <person name="Miyata K."/>
            <person name="Fedorova E."/>
            <person name="Kohlen W."/>
            <person name="Bisseling T."/>
            <person name="Smit S."/>
            <person name="Geurts R."/>
        </authorList>
    </citation>
    <scope>NUCLEOTIDE SEQUENCE [LARGE SCALE GENOMIC DNA]</scope>
    <source>
        <strain evidence="2">cv. RG33-2</strain>
    </source>
</reference>
<sequence length="68" mass="7752">AECHQRCCSKPPNPQKLAYLAHHSLLKKYVKQKYSSRKYDKDIDSTLLEVAKAPNSSSLQSMTQQQSN</sequence>
<comment type="caution">
    <text evidence="1">The sequence shown here is derived from an EMBL/GenBank/DDBJ whole genome shotgun (WGS) entry which is preliminary data.</text>
</comment>
<dbReference type="InParanoid" id="A0A2P5FJA7"/>
<dbReference type="AlphaFoldDB" id="A0A2P5FJA7"/>
<dbReference type="Proteomes" id="UP000237000">
    <property type="component" value="Unassembled WGS sequence"/>
</dbReference>
<dbReference type="EMBL" id="JXTC01000029">
    <property type="protein sequence ID" value="PON97846.1"/>
    <property type="molecule type" value="Genomic_DNA"/>
</dbReference>
<keyword evidence="2" id="KW-1185">Reference proteome</keyword>
<accession>A0A2P5FJA7</accession>
<name>A0A2P5FJA7_TREOI</name>
<evidence type="ECO:0000313" key="1">
    <source>
        <dbReference type="EMBL" id="PON97846.1"/>
    </source>
</evidence>
<protein>
    <submittedName>
        <fullName evidence="1">Uncharacterized protein</fullName>
    </submittedName>
</protein>
<evidence type="ECO:0000313" key="2">
    <source>
        <dbReference type="Proteomes" id="UP000237000"/>
    </source>
</evidence>
<organism evidence="1 2">
    <name type="scientific">Trema orientale</name>
    <name type="common">Charcoal tree</name>
    <name type="synonym">Celtis orientalis</name>
    <dbReference type="NCBI Taxonomy" id="63057"/>
    <lineage>
        <taxon>Eukaryota</taxon>
        <taxon>Viridiplantae</taxon>
        <taxon>Streptophyta</taxon>
        <taxon>Embryophyta</taxon>
        <taxon>Tracheophyta</taxon>
        <taxon>Spermatophyta</taxon>
        <taxon>Magnoliopsida</taxon>
        <taxon>eudicotyledons</taxon>
        <taxon>Gunneridae</taxon>
        <taxon>Pentapetalae</taxon>
        <taxon>rosids</taxon>
        <taxon>fabids</taxon>
        <taxon>Rosales</taxon>
        <taxon>Cannabaceae</taxon>
        <taxon>Trema</taxon>
    </lineage>
</organism>